<organism evidence="1 2">
    <name type="scientific">Brachybacterium hainanense</name>
    <dbReference type="NCBI Taxonomy" id="1541174"/>
    <lineage>
        <taxon>Bacteria</taxon>
        <taxon>Bacillati</taxon>
        <taxon>Actinomycetota</taxon>
        <taxon>Actinomycetes</taxon>
        <taxon>Micrococcales</taxon>
        <taxon>Dermabacteraceae</taxon>
        <taxon>Brachybacterium</taxon>
    </lineage>
</organism>
<gene>
    <name evidence="1" type="ORF">ACFFF6_10970</name>
</gene>
<dbReference type="Proteomes" id="UP001589793">
    <property type="component" value="Unassembled WGS sequence"/>
</dbReference>
<protein>
    <submittedName>
        <fullName evidence="1">DUF5719 family protein</fullName>
    </submittedName>
</protein>
<dbReference type="RefSeq" id="WP_376980604.1">
    <property type="nucleotide sequence ID" value="NZ_JBHLSV010000012.1"/>
</dbReference>
<comment type="caution">
    <text evidence="1">The sequence shown here is derived from an EMBL/GenBank/DDBJ whole genome shotgun (WGS) entry which is preliminary data.</text>
</comment>
<sequence>MSIGRRPLLGALSLLPFVGAGAVAVSSHGSPGLRELIRPEEAAQPGALTRWTEGPLTVPDEVLGSGQSDDDFRVIPPSTAVGVSAIALEEDSSLLFGRVSSSTTRQDAQGDPLAPSIELVDEDGGESTAPPTELGYGALGLLAPDLEAGAQVTLAAADGSRPVGDAVQTTLTETGDFRSLSLSRMLSPRVDASFLGAGTLRGSTSVLVLRNVSPRPATASVQVWTADGPAEMQGRSRIVVAAGETAQLLLDTVIAGQDAVGLRVVTVGAPLLMHVSTAERDGLTARGAQILAPLPEPAAEQLVPGVHLTTPDLVPVLILQNPRGTDTSADVTVLGSEGDLGLPGLSGLDLPAGTVLTVPLPLTVPGDYAVRILAAAPVDAVVRSRVPGPAPAGETLGTPADLALAAAAPALGQGAALALSTLGPVGLLALVSSADTTATVIPLGADGSAGAPVVRPVPAGRLVTVGGTELRGMNGAAAGLVLSSEGSGRLHAAWVQAEHDPALGGLLSTIPVLPPARELASLSVHLR</sequence>
<dbReference type="EMBL" id="JBHLSV010000012">
    <property type="protein sequence ID" value="MFC0674476.1"/>
    <property type="molecule type" value="Genomic_DNA"/>
</dbReference>
<name>A0ABV6RCH9_9MICO</name>
<evidence type="ECO:0000313" key="2">
    <source>
        <dbReference type="Proteomes" id="UP001589793"/>
    </source>
</evidence>
<proteinExistence type="predicted"/>
<keyword evidence="2" id="KW-1185">Reference proteome</keyword>
<evidence type="ECO:0000313" key="1">
    <source>
        <dbReference type="EMBL" id="MFC0674476.1"/>
    </source>
</evidence>
<reference evidence="1 2" key="1">
    <citation type="submission" date="2024-09" db="EMBL/GenBank/DDBJ databases">
        <authorList>
            <person name="Sun Q."/>
            <person name="Mori K."/>
        </authorList>
    </citation>
    <scope>NUCLEOTIDE SEQUENCE [LARGE SCALE GENOMIC DNA]</scope>
    <source>
        <strain evidence="1 2">CICC 10874</strain>
    </source>
</reference>
<accession>A0ABV6RCH9</accession>
<dbReference type="Pfam" id="PF18986">
    <property type="entry name" value="DUF5719"/>
    <property type="match status" value="1"/>
</dbReference>
<dbReference type="InterPro" id="IPR043777">
    <property type="entry name" value="DUF5719"/>
</dbReference>